<accession>A0A6B0T384</accession>
<dbReference type="AlphaFoldDB" id="A0A6B0T384"/>
<organism evidence="3 4">
    <name type="scientific">Halobaculum saliterrae</name>
    <dbReference type="NCBI Taxonomy" id="2073113"/>
    <lineage>
        <taxon>Archaea</taxon>
        <taxon>Methanobacteriati</taxon>
        <taxon>Methanobacteriota</taxon>
        <taxon>Stenosarchaea group</taxon>
        <taxon>Halobacteria</taxon>
        <taxon>Halobacteriales</taxon>
        <taxon>Haloferacaceae</taxon>
        <taxon>Halobaculum</taxon>
    </lineage>
</organism>
<feature type="transmembrane region" description="Helical" evidence="2">
    <location>
        <begin position="17"/>
        <end position="41"/>
    </location>
</feature>
<dbReference type="InterPro" id="IPR053143">
    <property type="entry name" value="Arylsulfate_ST"/>
</dbReference>
<sequence length="440" mass="48233">MNSVPNFGVPDLRRGDYLILFGVVLFVLTISSSAILAPAIGTASETGPASRTLVGSQGGGPGWHEYGSVYLLNGTNSTWRESSADSYFDVTKTENGTVLAGFMDSGYTSCGPYESPCTRTGFRVISPGPDPQVFSEYSFPVRTNKNSEVHDVERLQSGEYLLTDMEYERIFTVKNGEITWQWNASSFYDAPPNPTKTDWLHINDVDVIDEGRYLVSVRNANQLLIVERGEGVIDVINEDTTDSNDGNCRQSGQLTDYDDDGEVRCGDPTVLNHQHNPQWLGDGAVLVADSENDRVVELHRTDNSSWKPAWALDGAGGIAFNWPRDADRLSNGNTLITDTLNRRIVEVNESGAVVWSVQTERIPYEADRLPEGESVDAPRYAVNSSIGNSPSNDVSILSLMLVGLRAVVPSTPFWFREPQLAVTLVSMLLILAGGVVRLQD</sequence>
<name>A0A6B0T384_9EURY</name>
<feature type="compositionally biased region" description="Polar residues" evidence="1">
    <location>
        <begin position="243"/>
        <end position="254"/>
    </location>
</feature>
<dbReference type="RefSeq" id="WP_159670555.1">
    <property type="nucleotide sequence ID" value="NZ_WUUS01000012.1"/>
</dbReference>
<proteinExistence type="predicted"/>
<reference evidence="3 4" key="1">
    <citation type="submission" date="2019-12" db="EMBL/GenBank/DDBJ databases">
        <title>Isolation and characterization of three novel carbon monoxide-oxidizing members of Halobacteria from salione crusts and soils.</title>
        <authorList>
            <person name="Myers M.R."/>
            <person name="King G.M."/>
        </authorList>
    </citation>
    <scope>NUCLEOTIDE SEQUENCE [LARGE SCALE GENOMIC DNA]</scope>
    <source>
        <strain evidence="3 4">WSA2</strain>
    </source>
</reference>
<dbReference type="Gene3D" id="2.120.10.30">
    <property type="entry name" value="TolB, C-terminal domain"/>
    <property type="match status" value="1"/>
</dbReference>
<dbReference type="InterPro" id="IPR039535">
    <property type="entry name" value="ASST-like"/>
</dbReference>
<dbReference type="Pfam" id="PF14269">
    <property type="entry name" value="Arylsulfotran_2"/>
    <property type="match status" value="1"/>
</dbReference>
<dbReference type="SUPFAM" id="SSF101898">
    <property type="entry name" value="NHL repeat"/>
    <property type="match status" value="1"/>
</dbReference>
<keyword evidence="2" id="KW-0472">Membrane</keyword>
<feature type="region of interest" description="Disordered" evidence="1">
    <location>
        <begin position="240"/>
        <end position="261"/>
    </location>
</feature>
<keyword evidence="4" id="KW-1185">Reference proteome</keyword>
<dbReference type="Proteomes" id="UP000437065">
    <property type="component" value="Unassembled WGS sequence"/>
</dbReference>
<evidence type="ECO:0000313" key="3">
    <source>
        <dbReference type="EMBL" id="MXR43062.1"/>
    </source>
</evidence>
<evidence type="ECO:0000256" key="1">
    <source>
        <dbReference type="SAM" id="MobiDB-lite"/>
    </source>
</evidence>
<dbReference type="EMBL" id="WUUS01000012">
    <property type="protein sequence ID" value="MXR43062.1"/>
    <property type="molecule type" value="Genomic_DNA"/>
</dbReference>
<dbReference type="PANTHER" id="PTHR35340:SF5">
    <property type="entry name" value="ASST-DOMAIN-CONTAINING PROTEIN"/>
    <property type="match status" value="1"/>
</dbReference>
<comment type="caution">
    <text evidence="3">The sequence shown here is derived from an EMBL/GenBank/DDBJ whole genome shotgun (WGS) entry which is preliminary data.</text>
</comment>
<protein>
    <recommendedName>
        <fullName evidence="5">Arylsulfotransferase (ASST)</fullName>
    </recommendedName>
</protein>
<dbReference type="InterPro" id="IPR011042">
    <property type="entry name" value="6-blade_b-propeller_TolB-like"/>
</dbReference>
<evidence type="ECO:0008006" key="5">
    <source>
        <dbReference type="Google" id="ProtNLM"/>
    </source>
</evidence>
<keyword evidence="2" id="KW-0812">Transmembrane</keyword>
<gene>
    <name evidence="3" type="ORF">GRX01_17160</name>
</gene>
<dbReference type="OrthoDB" id="306371at2157"/>
<keyword evidence="2" id="KW-1133">Transmembrane helix</keyword>
<evidence type="ECO:0000256" key="2">
    <source>
        <dbReference type="SAM" id="Phobius"/>
    </source>
</evidence>
<dbReference type="PANTHER" id="PTHR35340">
    <property type="entry name" value="PQQ ENZYME REPEAT PROTEIN-RELATED"/>
    <property type="match status" value="1"/>
</dbReference>
<evidence type="ECO:0000313" key="4">
    <source>
        <dbReference type="Proteomes" id="UP000437065"/>
    </source>
</evidence>